<gene>
    <name evidence="4" type="ORF">JHU38_04635</name>
</gene>
<feature type="compositionally biased region" description="Low complexity" evidence="1">
    <location>
        <begin position="169"/>
        <end position="181"/>
    </location>
</feature>
<keyword evidence="2" id="KW-0472">Membrane</keyword>
<comment type="caution">
    <text evidence="4">The sequence shown here is derived from an EMBL/GenBank/DDBJ whole genome shotgun (WGS) entry which is preliminary data.</text>
</comment>
<dbReference type="Proteomes" id="UP000664265">
    <property type="component" value="Unassembled WGS sequence"/>
</dbReference>
<evidence type="ECO:0000313" key="5">
    <source>
        <dbReference type="Proteomes" id="UP000664265"/>
    </source>
</evidence>
<dbReference type="Pfam" id="PF13568">
    <property type="entry name" value="OMP_b-brl_2"/>
    <property type="match status" value="1"/>
</dbReference>
<evidence type="ECO:0000256" key="2">
    <source>
        <dbReference type="SAM" id="Phobius"/>
    </source>
</evidence>
<dbReference type="RefSeq" id="WP_107581935.1">
    <property type="nucleotide sequence ID" value="NZ_JAERMS010000009.1"/>
</dbReference>
<dbReference type="InterPro" id="IPR011250">
    <property type="entry name" value="OMP/PagP_B-barrel"/>
</dbReference>
<sequence length="404" mass="44175">MMKQTDWTDTLRKRVAQQEEPVGDELWAGIEQALDGRSAAVAARRMALRRWIAAAAVVIAVVGGSVLWLSRQGEQAVGQLGTEQKLLDRQRAVRQSIGMEPSESVPVVAQNKVARERKGLSLPAPSAAPEGPTAPYCHEPTVSPVDDSPEKAPRRSQPVTPSRPVPQPRSSTTAPAIRRATTPGVSLRLYAGNGLMGYQRQNGVVMSPEMQRQYHMAKRNGPGLSRAATAPDDATVYLVGYGEEAHHDLPLSVGLTVDVPLTTSWSLTTGVVYTRLNATFTRRMREHAMTTRQQLHYVGVPLTVNYRLLHGRRFAVYAMGGAQVDFNVKADTRTEGTRQPMKKDQTQFSVTAGLGAIFKLTPVVGVYVEPSLRYAPDNGSSVQTFFKEKPFSPALQLGIRIQTK</sequence>
<keyword evidence="5" id="KW-1185">Reference proteome</keyword>
<evidence type="ECO:0000256" key="1">
    <source>
        <dbReference type="SAM" id="MobiDB-lite"/>
    </source>
</evidence>
<keyword evidence="2" id="KW-1133">Transmembrane helix</keyword>
<dbReference type="SUPFAM" id="SSF56925">
    <property type="entry name" value="OMPA-like"/>
    <property type="match status" value="1"/>
</dbReference>
<organism evidence="4 5">
    <name type="scientific">Prevotella illustrans</name>
    <dbReference type="NCBI Taxonomy" id="2800387"/>
    <lineage>
        <taxon>Bacteria</taxon>
        <taxon>Pseudomonadati</taxon>
        <taxon>Bacteroidota</taxon>
        <taxon>Bacteroidia</taxon>
        <taxon>Bacteroidales</taxon>
        <taxon>Prevotellaceae</taxon>
        <taxon>Prevotella</taxon>
    </lineage>
</organism>
<protein>
    <submittedName>
        <fullName evidence="4">Outer membrane beta-barrel protein</fullName>
    </submittedName>
</protein>
<dbReference type="InterPro" id="IPR025665">
    <property type="entry name" value="Beta-barrel_OMP_2"/>
</dbReference>
<name>A0ABS3M4M2_9BACT</name>
<keyword evidence="2" id="KW-0812">Transmembrane</keyword>
<accession>A0ABS3M4M2</accession>
<evidence type="ECO:0000313" key="4">
    <source>
        <dbReference type="EMBL" id="MBO1363070.1"/>
    </source>
</evidence>
<dbReference type="EMBL" id="JAERMS010000009">
    <property type="protein sequence ID" value="MBO1363070.1"/>
    <property type="molecule type" value="Genomic_DNA"/>
</dbReference>
<evidence type="ECO:0000259" key="3">
    <source>
        <dbReference type="Pfam" id="PF13568"/>
    </source>
</evidence>
<feature type="region of interest" description="Disordered" evidence="1">
    <location>
        <begin position="120"/>
        <end position="181"/>
    </location>
</feature>
<proteinExistence type="predicted"/>
<reference evidence="4 5" key="1">
    <citation type="submission" date="2021-01" db="EMBL/GenBank/DDBJ databases">
        <title>Prevotella A2931 sp. nov.</title>
        <authorList>
            <person name="Buhl M."/>
            <person name="Oberhettinger P."/>
        </authorList>
    </citation>
    <scope>NUCLEOTIDE SEQUENCE [LARGE SCALE GENOMIC DNA]</scope>
    <source>
        <strain evidence="4 5">A2931</strain>
    </source>
</reference>
<feature type="transmembrane region" description="Helical" evidence="2">
    <location>
        <begin position="51"/>
        <end position="70"/>
    </location>
</feature>
<feature type="domain" description="Outer membrane protein beta-barrel" evidence="3">
    <location>
        <begin position="247"/>
        <end position="354"/>
    </location>
</feature>